<keyword evidence="5" id="KW-1185">Reference proteome</keyword>
<dbReference type="InterPro" id="IPR013783">
    <property type="entry name" value="Ig-like_fold"/>
</dbReference>
<keyword evidence="2" id="KW-0393">Immunoglobulin domain</keyword>
<dbReference type="Proteomes" id="UP000472277">
    <property type="component" value="Chromosome 24"/>
</dbReference>
<dbReference type="GeneTree" id="ENSGT01110000267173"/>
<evidence type="ECO:0000259" key="3">
    <source>
        <dbReference type="PROSITE" id="PS50835"/>
    </source>
</evidence>
<evidence type="ECO:0000313" key="5">
    <source>
        <dbReference type="Proteomes" id="UP000472277"/>
    </source>
</evidence>
<name>A0A674CXT2_SALTR</name>
<dbReference type="PANTHER" id="PTHR13817">
    <property type="entry name" value="TITIN"/>
    <property type="match status" value="1"/>
</dbReference>
<feature type="domain" description="Ig-like" evidence="3">
    <location>
        <begin position="113"/>
        <end position="228"/>
    </location>
</feature>
<dbReference type="InterPro" id="IPR003598">
    <property type="entry name" value="Ig_sub2"/>
</dbReference>
<reference evidence="4" key="1">
    <citation type="submission" date="2025-08" db="UniProtKB">
        <authorList>
            <consortium name="Ensembl"/>
        </authorList>
    </citation>
    <scope>IDENTIFICATION</scope>
</reference>
<sequence length="311" mass="34321">MYPPVFSTKPDPMTLYVGKQATFQCVVTGSSPMTIVWHKDNIAISPGGSYQISSDKTKYTLQIKNLQLNDQGTYLCKASNSVGTATCSSELRVINKPSFIKTFEASVSSAVEPARILEKAESINVTSGESATLECKIAGKPPSFVMPPQPLEAMPGTNVLFSAIVKGSAPLKLKWFRGTKEILSGKGYEIALRDSTATMEEITKSDSGQYRCVATNKAGEIECNTDMHVEERKEVVGVEGDFRAKLKKTPSKQKSPQEEKDIDIVELLRNVDPKEYEKYARMYGITDYRGLLQAIEQLKREKAEESGRPVN</sequence>
<proteinExistence type="predicted"/>
<reference evidence="4" key="2">
    <citation type="submission" date="2025-09" db="UniProtKB">
        <authorList>
            <consortium name="Ensembl"/>
        </authorList>
    </citation>
    <scope>IDENTIFICATION</scope>
</reference>
<dbReference type="SMART" id="SM00408">
    <property type="entry name" value="IGc2"/>
    <property type="match status" value="2"/>
</dbReference>
<dbReference type="InterPro" id="IPR007110">
    <property type="entry name" value="Ig-like_dom"/>
</dbReference>
<dbReference type="InParanoid" id="A0A674CXT2"/>
<dbReference type="InterPro" id="IPR050964">
    <property type="entry name" value="Striated_Muscle_Regulatory"/>
</dbReference>
<dbReference type="InterPro" id="IPR036179">
    <property type="entry name" value="Ig-like_dom_sf"/>
</dbReference>
<dbReference type="Pfam" id="PF18362">
    <property type="entry name" value="THB"/>
    <property type="match status" value="1"/>
</dbReference>
<dbReference type="FunFam" id="2.60.40.10:FF:000022">
    <property type="entry name" value="Cardiac titin"/>
    <property type="match status" value="2"/>
</dbReference>
<evidence type="ECO:0000256" key="2">
    <source>
        <dbReference type="ARBA" id="ARBA00023319"/>
    </source>
</evidence>
<dbReference type="Gene3D" id="2.60.40.10">
    <property type="entry name" value="Immunoglobulins"/>
    <property type="match status" value="2"/>
</dbReference>
<feature type="domain" description="Ig-like" evidence="3">
    <location>
        <begin position="4"/>
        <end position="92"/>
    </location>
</feature>
<dbReference type="PANTHER" id="PTHR13817:SF166">
    <property type="entry name" value="NEURONAL IGCAM-RELATED"/>
    <property type="match status" value="1"/>
</dbReference>
<organism evidence="4 5">
    <name type="scientific">Salmo trutta</name>
    <name type="common">Brown trout</name>
    <dbReference type="NCBI Taxonomy" id="8032"/>
    <lineage>
        <taxon>Eukaryota</taxon>
        <taxon>Metazoa</taxon>
        <taxon>Chordata</taxon>
        <taxon>Craniata</taxon>
        <taxon>Vertebrata</taxon>
        <taxon>Euteleostomi</taxon>
        <taxon>Actinopterygii</taxon>
        <taxon>Neopterygii</taxon>
        <taxon>Teleostei</taxon>
        <taxon>Protacanthopterygii</taxon>
        <taxon>Salmoniformes</taxon>
        <taxon>Salmonidae</taxon>
        <taxon>Salmoninae</taxon>
        <taxon>Salmo</taxon>
    </lineage>
</organism>
<evidence type="ECO:0000256" key="1">
    <source>
        <dbReference type="ARBA" id="ARBA00022737"/>
    </source>
</evidence>
<dbReference type="Pfam" id="PF07679">
    <property type="entry name" value="I-set"/>
    <property type="match status" value="2"/>
</dbReference>
<dbReference type="AlphaFoldDB" id="A0A674CXT2"/>
<dbReference type="InterPro" id="IPR040849">
    <property type="entry name" value="MyBP-C_THB"/>
</dbReference>
<dbReference type="Ensembl" id="ENSSTUT00000094161.1">
    <property type="protein sequence ID" value="ENSSTUP00000088497.1"/>
    <property type="gene ID" value="ENSSTUG00000038915.1"/>
</dbReference>
<protein>
    <recommendedName>
        <fullName evidence="3">Ig-like domain-containing protein</fullName>
    </recommendedName>
</protein>
<dbReference type="SUPFAM" id="SSF48726">
    <property type="entry name" value="Immunoglobulin"/>
    <property type="match status" value="2"/>
</dbReference>
<dbReference type="PROSITE" id="PS50835">
    <property type="entry name" value="IG_LIKE"/>
    <property type="match status" value="2"/>
</dbReference>
<accession>A0A674CXT2</accession>
<dbReference type="InterPro" id="IPR013098">
    <property type="entry name" value="Ig_I-set"/>
</dbReference>
<dbReference type="SMART" id="SM00409">
    <property type="entry name" value="IG"/>
    <property type="match status" value="2"/>
</dbReference>
<keyword evidence="1" id="KW-0677">Repeat</keyword>
<evidence type="ECO:0000313" key="4">
    <source>
        <dbReference type="Ensembl" id="ENSSTUP00000088497.1"/>
    </source>
</evidence>
<dbReference type="InterPro" id="IPR003599">
    <property type="entry name" value="Ig_sub"/>
</dbReference>